<name>A0A3B1DK50_9ZZZZ</name>
<feature type="transmembrane region" description="Helical" evidence="7">
    <location>
        <begin position="134"/>
        <end position="153"/>
    </location>
</feature>
<keyword evidence="4 7" id="KW-0812">Transmembrane</keyword>
<dbReference type="Pfam" id="PF00953">
    <property type="entry name" value="Glycos_transf_4"/>
    <property type="match status" value="1"/>
</dbReference>
<proteinExistence type="predicted"/>
<reference evidence="8" key="1">
    <citation type="submission" date="2018-06" db="EMBL/GenBank/DDBJ databases">
        <authorList>
            <person name="Zhirakovskaya E."/>
        </authorList>
    </citation>
    <scope>NUCLEOTIDE SEQUENCE</scope>
</reference>
<feature type="transmembrane region" description="Helical" evidence="7">
    <location>
        <begin position="190"/>
        <end position="209"/>
    </location>
</feature>
<feature type="transmembrane region" description="Helical" evidence="7">
    <location>
        <begin position="247"/>
        <end position="266"/>
    </location>
</feature>
<keyword evidence="6 7" id="KW-0472">Membrane</keyword>
<feature type="transmembrane region" description="Helical" evidence="7">
    <location>
        <begin position="111"/>
        <end position="128"/>
    </location>
</feature>
<dbReference type="GO" id="GO:0009103">
    <property type="term" value="P:lipopolysaccharide biosynthetic process"/>
    <property type="evidence" value="ECO:0007669"/>
    <property type="project" value="TreeGrafter"/>
</dbReference>
<evidence type="ECO:0000256" key="5">
    <source>
        <dbReference type="ARBA" id="ARBA00022989"/>
    </source>
</evidence>
<dbReference type="PANTHER" id="PTHR22926">
    <property type="entry name" value="PHOSPHO-N-ACETYLMURAMOYL-PENTAPEPTIDE-TRANSFERASE"/>
    <property type="match status" value="1"/>
</dbReference>
<feature type="transmembrane region" description="Helical" evidence="7">
    <location>
        <begin position="46"/>
        <end position="68"/>
    </location>
</feature>
<dbReference type="CDD" id="cd06853">
    <property type="entry name" value="GT_WecA_like"/>
    <property type="match status" value="1"/>
</dbReference>
<accession>A0A3B1DK50</accession>
<dbReference type="PROSITE" id="PS01348">
    <property type="entry name" value="MRAY_2"/>
    <property type="match status" value="1"/>
</dbReference>
<evidence type="ECO:0000256" key="4">
    <source>
        <dbReference type="ARBA" id="ARBA00022692"/>
    </source>
</evidence>
<dbReference type="PANTHER" id="PTHR22926:SF3">
    <property type="entry name" value="UNDECAPRENYL-PHOSPHATE ALPHA-N-ACETYLGLUCOSAMINYL 1-PHOSPHATE TRANSFERASE"/>
    <property type="match status" value="1"/>
</dbReference>
<evidence type="ECO:0000256" key="1">
    <source>
        <dbReference type="ARBA" id="ARBA00004651"/>
    </source>
</evidence>
<organism evidence="8">
    <name type="scientific">hydrothermal vent metagenome</name>
    <dbReference type="NCBI Taxonomy" id="652676"/>
    <lineage>
        <taxon>unclassified sequences</taxon>
        <taxon>metagenomes</taxon>
        <taxon>ecological metagenomes</taxon>
    </lineage>
</organism>
<evidence type="ECO:0000313" key="8">
    <source>
        <dbReference type="EMBL" id="VAX37153.1"/>
    </source>
</evidence>
<dbReference type="InterPro" id="IPR000715">
    <property type="entry name" value="Glycosyl_transferase_4"/>
</dbReference>
<keyword evidence="3 8" id="KW-0808">Transferase</keyword>
<dbReference type="AlphaFoldDB" id="A0A3B1DK50"/>
<evidence type="ECO:0000256" key="6">
    <source>
        <dbReference type="ARBA" id="ARBA00023136"/>
    </source>
</evidence>
<dbReference type="InterPro" id="IPR018480">
    <property type="entry name" value="PNAcMuramoyl-5peptid_Trfase_CS"/>
</dbReference>
<evidence type="ECO:0000256" key="7">
    <source>
        <dbReference type="SAM" id="Phobius"/>
    </source>
</evidence>
<dbReference type="GO" id="GO:0036380">
    <property type="term" value="F:UDP-N-acetylglucosamine-undecaprenyl-phosphate N-acetylglucosaminephosphotransferase activity"/>
    <property type="evidence" value="ECO:0007669"/>
    <property type="project" value="UniProtKB-EC"/>
</dbReference>
<dbReference type="GO" id="GO:0071555">
    <property type="term" value="P:cell wall organization"/>
    <property type="evidence" value="ECO:0007669"/>
    <property type="project" value="TreeGrafter"/>
</dbReference>
<evidence type="ECO:0000256" key="2">
    <source>
        <dbReference type="ARBA" id="ARBA00022475"/>
    </source>
</evidence>
<feature type="transmembrane region" description="Helical" evidence="7">
    <location>
        <begin position="80"/>
        <end position="99"/>
    </location>
</feature>
<feature type="transmembrane region" description="Helical" evidence="7">
    <location>
        <begin position="6"/>
        <end position="26"/>
    </location>
</feature>
<keyword evidence="5 7" id="KW-1133">Transmembrane helix</keyword>
<feature type="transmembrane region" description="Helical" evidence="7">
    <location>
        <begin position="216"/>
        <end position="235"/>
    </location>
</feature>
<feature type="transmembrane region" description="Helical" evidence="7">
    <location>
        <begin position="165"/>
        <end position="184"/>
    </location>
</feature>
<feature type="transmembrane region" description="Helical" evidence="7">
    <location>
        <begin position="298"/>
        <end position="318"/>
    </location>
</feature>
<sequence>MEALFITTGIALVSSLLLTPVVRRLAYRWNMVDHPDEHRKLHKNSIPLGGGLSVFSGMVIALCSLLIVPNPWQETLRNEGGFLLSLAGATFGLVLVGLIDDRYSLRGRQKGMGQLAVVSLLIASGLLIQNVQFFGWRIELGVMAIPFTLFWLLGAINALNLIDGVDGLATSVGIVIGLALAVMAFMTNHFIEGILALALVGSLTGFLYHNFPPARIFLGDAGSMLIGLILGVLAIRSSLKGPATVALAAPTALLAIPAFDVGMAILRRKLTGRSIYSTDRGHLHHCLQHRGYSSRRTLMTIAVLCILTGLGALASILYHNEYLALGGVAAVVGTMLVTRFFGHSECLLLLRKVRRTLRSFIPSRSQSERTNDPVFSRFGGDHEWEILWGTLTNYAERFDISAIELNVNLPALHEEYHASWERKSLHQPDDIWETQIPLTADNKTVGRLRIRGMIPDHSVCNWMSDLIGGLQPFEIQIGEMIEEVIQKQAISQQTQLLQSTKSLKPAEVTTS</sequence>
<keyword evidence="2" id="KW-1003">Cell membrane</keyword>
<evidence type="ECO:0000256" key="3">
    <source>
        <dbReference type="ARBA" id="ARBA00022679"/>
    </source>
</evidence>
<dbReference type="GO" id="GO:0005886">
    <property type="term" value="C:plasma membrane"/>
    <property type="evidence" value="ECO:0007669"/>
    <property type="project" value="UniProtKB-SubCell"/>
</dbReference>
<protein>
    <submittedName>
        <fullName evidence="8">Undecaprenyl-phosphate alpha-N-acetylglucosaminyl 1-phosphate transferase</fullName>
        <ecNumber evidence="8">2.7.8.33</ecNumber>
    </submittedName>
</protein>
<dbReference type="GO" id="GO:0044038">
    <property type="term" value="P:cell wall macromolecule biosynthetic process"/>
    <property type="evidence" value="ECO:0007669"/>
    <property type="project" value="TreeGrafter"/>
</dbReference>
<feature type="transmembrane region" description="Helical" evidence="7">
    <location>
        <begin position="324"/>
        <end position="350"/>
    </location>
</feature>
<gene>
    <name evidence="8" type="ORF">MNBD_PLANCTO02-1769</name>
</gene>
<dbReference type="EMBL" id="UOGL01000106">
    <property type="protein sequence ID" value="VAX37153.1"/>
    <property type="molecule type" value="Genomic_DNA"/>
</dbReference>
<comment type="subcellular location">
    <subcellularLocation>
        <location evidence="1">Cell membrane</location>
        <topology evidence="1">Multi-pass membrane protein</topology>
    </subcellularLocation>
</comment>
<dbReference type="EC" id="2.7.8.33" evidence="8"/>